<dbReference type="EMBL" id="MOOB01000148">
    <property type="protein sequence ID" value="OQE68672.1"/>
    <property type="molecule type" value="Genomic_DNA"/>
</dbReference>
<protein>
    <submittedName>
        <fullName evidence="1">Uncharacterized protein</fullName>
    </submittedName>
</protein>
<dbReference type="InterPro" id="IPR029062">
    <property type="entry name" value="Class_I_gatase-like"/>
</dbReference>
<proteinExistence type="predicted"/>
<gene>
    <name evidence="1" type="ORF">PENNAL_c0148G07513</name>
</gene>
<reference evidence="2" key="1">
    <citation type="journal article" date="2017" name="Nat. Microbiol.">
        <title>Global analysis of biosynthetic gene clusters reveals vast potential of secondary metabolite production in Penicillium species.</title>
        <authorList>
            <person name="Nielsen J.C."/>
            <person name="Grijseels S."/>
            <person name="Prigent S."/>
            <person name="Ji B."/>
            <person name="Dainat J."/>
            <person name="Nielsen K.F."/>
            <person name="Frisvad J.C."/>
            <person name="Workman M."/>
            <person name="Nielsen J."/>
        </authorList>
    </citation>
    <scope>NUCLEOTIDE SEQUENCE [LARGE SCALE GENOMIC DNA]</scope>
    <source>
        <strain evidence="2">IBT 13039</strain>
    </source>
</reference>
<dbReference type="Gene3D" id="3.40.50.880">
    <property type="match status" value="1"/>
</dbReference>
<dbReference type="AlphaFoldDB" id="A0A1V6X0K1"/>
<sequence>QVLGKALDVRLASPTSAETVEWYGVVTAATPKPESFKEGFQVAKAAKDFVGQFFYQVSQHRNYQRELDGLSSALDW</sequence>
<dbReference type="Proteomes" id="UP000191691">
    <property type="component" value="Unassembled WGS sequence"/>
</dbReference>
<evidence type="ECO:0000313" key="2">
    <source>
        <dbReference type="Proteomes" id="UP000191691"/>
    </source>
</evidence>
<name>A0A1V6X0K1_PENNA</name>
<keyword evidence="2" id="KW-1185">Reference proteome</keyword>
<evidence type="ECO:0000313" key="1">
    <source>
        <dbReference type="EMBL" id="OQE68672.1"/>
    </source>
</evidence>
<comment type="caution">
    <text evidence="1">The sequence shown here is derived from an EMBL/GenBank/DDBJ whole genome shotgun (WGS) entry which is preliminary data.</text>
</comment>
<accession>A0A1V6X0K1</accession>
<feature type="non-terminal residue" evidence="1">
    <location>
        <position position="1"/>
    </location>
</feature>
<organism evidence="1 2">
    <name type="scientific">Penicillium nalgiovense</name>
    <dbReference type="NCBI Taxonomy" id="60175"/>
    <lineage>
        <taxon>Eukaryota</taxon>
        <taxon>Fungi</taxon>
        <taxon>Dikarya</taxon>
        <taxon>Ascomycota</taxon>
        <taxon>Pezizomycotina</taxon>
        <taxon>Eurotiomycetes</taxon>
        <taxon>Eurotiomycetidae</taxon>
        <taxon>Eurotiales</taxon>
        <taxon>Aspergillaceae</taxon>
        <taxon>Penicillium</taxon>
    </lineage>
</organism>
<dbReference type="STRING" id="60175.A0A1V6X0K1"/>